<evidence type="ECO:0000313" key="1">
    <source>
        <dbReference type="EMBL" id="CAK0875246.1"/>
    </source>
</evidence>
<proteinExistence type="predicted"/>
<dbReference type="Proteomes" id="UP001189429">
    <property type="component" value="Unassembled WGS sequence"/>
</dbReference>
<comment type="caution">
    <text evidence="1">The sequence shown here is derived from an EMBL/GenBank/DDBJ whole genome shotgun (WGS) entry which is preliminary data.</text>
</comment>
<name>A0ABN9VPH7_9DINO</name>
<sequence length="148" mass="16506">MQADLAPGVPPADGVNHLPAPYTTVTSHRRTCGRWRTSRACRNRLRPTRWSPERRSVRRLRQSSSNMTEALGFFLHFFKQQPQFYAEFPQEFTEAVDAAVGPRPSEVARIVSSIGLLCVVWFAFGNASSSPALLVVLAACATTGWNVW</sequence>
<protein>
    <recommendedName>
        <fullName evidence="3">PRA1 family protein</fullName>
    </recommendedName>
</protein>
<evidence type="ECO:0008006" key="3">
    <source>
        <dbReference type="Google" id="ProtNLM"/>
    </source>
</evidence>
<accession>A0ABN9VPH7</accession>
<reference evidence="1" key="1">
    <citation type="submission" date="2023-10" db="EMBL/GenBank/DDBJ databases">
        <authorList>
            <person name="Chen Y."/>
            <person name="Shah S."/>
            <person name="Dougan E. K."/>
            <person name="Thang M."/>
            <person name="Chan C."/>
        </authorList>
    </citation>
    <scope>NUCLEOTIDE SEQUENCE [LARGE SCALE GENOMIC DNA]</scope>
</reference>
<gene>
    <name evidence="1" type="ORF">PCOR1329_LOCUS59955</name>
</gene>
<dbReference type="EMBL" id="CAUYUJ010017493">
    <property type="protein sequence ID" value="CAK0875246.1"/>
    <property type="molecule type" value="Genomic_DNA"/>
</dbReference>
<keyword evidence="2" id="KW-1185">Reference proteome</keyword>
<organism evidence="1 2">
    <name type="scientific">Prorocentrum cordatum</name>
    <dbReference type="NCBI Taxonomy" id="2364126"/>
    <lineage>
        <taxon>Eukaryota</taxon>
        <taxon>Sar</taxon>
        <taxon>Alveolata</taxon>
        <taxon>Dinophyceae</taxon>
        <taxon>Prorocentrales</taxon>
        <taxon>Prorocentraceae</taxon>
        <taxon>Prorocentrum</taxon>
    </lineage>
</organism>
<evidence type="ECO:0000313" key="2">
    <source>
        <dbReference type="Proteomes" id="UP001189429"/>
    </source>
</evidence>